<dbReference type="SMART" id="SM00487">
    <property type="entry name" value="DEXDc"/>
    <property type="match status" value="1"/>
</dbReference>
<name>A0ABR8BKW6_9NOSO</name>
<keyword evidence="10 11" id="KW-0238">DNA-binding</keyword>
<dbReference type="Proteomes" id="UP000621307">
    <property type="component" value="Unassembled WGS sequence"/>
</dbReference>
<dbReference type="CDD" id="cd18030">
    <property type="entry name" value="DEXHc_RE_I_HsdR"/>
    <property type="match status" value="1"/>
</dbReference>
<dbReference type="NCBIfam" id="TIGR00348">
    <property type="entry name" value="hsdR"/>
    <property type="match status" value="1"/>
</dbReference>
<evidence type="ECO:0000256" key="6">
    <source>
        <dbReference type="ARBA" id="ARBA00022747"/>
    </source>
</evidence>
<evidence type="ECO:0000256" key="8">
    <source>
        <dbReference type="ARBA" id="ARBA00022801"/>
    </source>
</evidence>
<keyword evidence="5 11" id="KW-0547">Nucleotide-binding</keyword>
<dbReference type="PANTHER" id="PTHR30195:SF15">
    <property type="entry name" value="TYPE I RESTRICTION ENZYME HINDI ENDONUCLEASE SUBUNIT"/>
    <property type="match status" value="1"/>
</dbReference>
<comment type="subunit">
    <text evidence="3 11">The type I restriction/modification system is composed of three polypeptides R, M and S.</text>
</comment>
<gene>
    <name evidence="13" type="ORF">H6G14_23090</name>
</gene>
<dbReference type="SUPFAM" id="SSF52540">
    <property type="entry name" value="P-loop containing nucleoside triphosphate hydrolases"/>
    <property type="match status" value="2"/>
</dbReference>
<dbReference type="PROSITE" id="PS51192">
    <property type="entry name" value="HELICASE_ATP_BIND_1"/>
    <property type="match status" value="1"/>
</dbReference>
<comment type="similarity">
    <text evidence="2 11">Belongs to the HsdR family.</text>
</comment>
<evidence type="ECO:0000256" key="4">
    <source>
        <dbReference type="ARBA" id="ARBA00022722"/>
    </source>
</evidence>
<evidence type="ECO:0000256" key="1">
    <source>
        <dbReference type="ARBA" id="ARBA00000851"/>
    </source>
</evidence>
<dbReference type="InterPro" id="IPR055180">
    <property type="entry name" value="HsdR_RecA-like_helicase_dom_2"/>
</dbReference>
<evidence type="ECO:0000256" key="7">
    <source>
        <dbReference type="ARBA" id="ARBA00022759"/>
    </source>
</evidence>
<keyword evidence="9 11" id="KW-0067">ATP-binding</keyword>
<dbReference type="CDD" id="cd18800">
    <property type="entry name" value="SF2_C_EcoR124I-like"/>
    <property type="match status" value="1"/>
</dbReference>
<comment type="catalytic activity">
    <reaction evidence="1 11">
        <text>Endonucleolytic cleavage of DNA to give random double-stranded fragments with terminal 5'-phosphates, ATP is simultaneously hydrolyzed.</text>
        <dbReference type="EC" id="3.1.21.3"/>
    </reaction>
</comment>
<evidence type="ECO:0000256" key="11">
    <source>
        <dbReference type="RuleBase" id="RU364115"/>
    </source>
</evidence>
<dbReference type="Pfam" id="PF04313">
    <property type="entry name" value="HSDR_N"/>
    <property type="match status" value="1"/>
</dbReference>
<evidence type="ECO:0000313" key="14">
    <source>
        <dbReference type="Proteomes" id="UP000621307"/>
    </source>
</evidence>
<keyword evidence="4" id="KW-0540">Nuclease</keyword>
<keyword evidence="6 11" id="KW-0680">Restriction system</keyword>
<dbReference type="EMBL" id="JACJQL010000045">
    <property type="protein sequence ID" value="MBD2254160.1"/>
    <property type="molecule type" value="Genomic_DNA"/>
</dbReference>
<comment type="function">
    <text evidence="11">Subunit R is required for both nuclease and ATPase activities, but not for modification.</text>
</comment>
<accession>A0ABR8BKW6</accession>
<sequence>MSQQTPEYIHVELPTIQQLISIGWQYIEGDWDNAKVTERENFKQVLLTERLKAAIKRINLDENGNPWLDDIQVQTAVSQLERLGANRLMEANQAATELLLKGTTVLGQDGKQHTVHFIEFNPEHCDRNDFLAINQYRVDPPWATGNRGFIVPDIVLLVNGIPLVVIECKSPNLDNPITEAIQDLLKYSNQRGSSQPEGAEKLFHYNLLMIAASRGRAAAGTIGANYEHYVEWKDTIPSPQAEIAAQLRIAELNSRQTLIAGMLNPANLIDILHNFTLFKTSGGRTIKIVPRYQQYRAVYKALHRLQHNQTRDQHGTDDQRGGIIWHTQGSGKSLTMVYLIRKIRAIPELRRFKIVVVTDRRDLEKQLADTAVLTGEPLQKAKKVRTLEQYLQQPGAGLVFGMIQKFKGGEDSEEEAEIEPIPKNLNPSENILVLIDEAHRSHAKTLHTNLLEALPNCVRIGFTGTPIIKAAKKTTLQIFGSFIDEYNIRKSQEDKVTLPIIYEGLEARGTITQGDDLDQLFEIIFADKTPEERSQIKAKYATKTQVGEARELIKAKAKSMLRHYIERILAGGFKAQVVASTRLAAVRYQEAFVEAQREIVQQLEQRAPILQSLDAEALELRDAETRFFAQALPHLEIIRKLEFATVISGDKGDDPSWKKWTDKSQQEINIEKFKKPLEQDSLAILIVKNMLLTGFDAPLEQVLYLDRSLKEYELLQAIARVNRVYNDKKTEGLVVDYYGVDIAAALSVYENVDTESALFDIRAELPKLRERHQRVIALFTEKGYTIDDVDACVDLLRDERLRIEFNECFQDFLNTLDTILPRPEARQPYNFVRDAKKLGFIKKAVADLYRDEKLNIVSAKEKVRALIDQYIESQGIDPKVPPIDIMSLDFKTHVQRHRSIKAQAAEMEFAARHHISVNYEEDPVYYKNLSEKLTEILETLADNWEEKVEALQKYIEQIQAGRSQDETGLDPKTQMPFLNILGEHSQKQLPKLAQATVEIVEHIRQQVLRVNWSSQIIQDDLRKWIAGYLDDHDLVSYAQIEEVADKLVQLARRNRDNLMA</sequence>
<dbReference type="Gene3D" id="3.40.50.300">
    <property type="entry name" value="P-loop containing nucleotide triphosphate hydrolases"/>
    <property type="match status" value="2"/>
</dbReference>
<dbReference type="InterPro" id="IPR027417">
    <property type="entry name" value="P-loop_NTPase"/>
</dbReference>
<dbReference type="Gene3D" id="3.90.1570.50">
    <property type="match status" value="1"/>
</dbReference>
<dbReference type="Pfam" id="PF22679">
    <property type="entry name" value="T1R_D3-like"/>
    <property type="match status" value="1"/>
</dbReference>
<organism evidence="13 14">
    <name type="scientific">Nostoc parmelioides FACHB-3921</name>
    <dbReference type="NCBI Taxonomy" id="2692909"/>
    <lineage>
        <taxon>Bacteria</taxon>
        <taxon>Bacillati</taxon>
        <taxon>Cyanobacteriota</taxon>
        <taxon>Cyanophyceae</taxon>
        <taxon>Nostocales</taxon>
        <taxon>Nostocaceae</taxon>
        <taxon>Nostoc</taxon>
    </lineage>
</organism>
<reference evidence="13 14" key="1">
    <citation type="journal article" date="2020" name="ISME J.">
        <title>Comparative genomics reveals insights into cyanobacterial evolution and habitat adaptation.</title>
        <authorList>
            <person name="Chen M.Y."/>
            <person name="Teng W.K."/>
            <person name="Zhao L."/>
            <person name="Hu C.X."/>
            <person name="Zhou Y.K."/>
            <person name="Han B.P."/>
            <person name="Song L.R."/>
            <person name="Shu W.S."/>
        </authorList>
    </citation>
    <scope>NUCLEOTIDE SEQUENCE [LARGE SCALE GENOMIC DNA]</scope>
    <source>
        <strain evidence="13 14">FACHB-3921</strain>
    </source>
</reference>
<dbReference type="RefSeq" id="WP_190570065.1">
    <property type="nucleotide sequence ID" value="NZ_JACJQL010000045.1"/>
</dbReference>
<dbReference type="InterPro" id="IPR040980">
    <property type="entry name" value="SWI2_SNF2"/>
</dbReference>
<dbReference type="InterPro" id="IPR051268">
    <property type="entry name" value="Type-I_R_enzyme_R_subunit"/>
</dbReference>
<keyword evidence="14" id="KW-1185">Reference proteome</keyword>
<keyword evidence="7 13" id="KW-0255">Endonuclease</keyword>
<feature type="domain" description="Helicase ATP-binding" evidence="12">
    <location>
        <begin position="313"/>
        <end position="484"/>
    </location>
</feature>
<evidence type="ECO:0000256" key="10">
    <source>
        <dbReference type="ARBA" id="ARBA00023125"/>
    </source>
</evidence>
<evidence type="ECO:0000256" key="5">
    <source>
        <dbReference type="ARBA" id="ARBA00022741"/>
    </source>
</evidence>
<dbReference type="EC" id="3.1.21.3" evidence="11"/>
<evidence type="ECO:0000256" key="2">
    <source>
        <dbReference type="ARBA" id="ARBA00008598"/>
    </source>
</evidence>
<dbReference type="InterPro" id="IPR014001">
    <property type="entry name" value="Helicase_ATP-bd"/>
</dbReference>
<dbReference type="Pfam" id="PF18766">
    <property type="entry name" value="SWI2_SNF2"/>
    <property type="match status" value="1"/>
</dbReference>
<evidence type="ECO:0000313" key="13">
    <source>
        <dbReference type="EMBL" id="MBD2254160.1"/>
    </source>
</evidence>
<comment type="caution">
    <text evidence="13">The sequence shown here is derived from an EMBL/GenBank/DDBJ whole genome shotgun (WGS) entry which is preliminary data.</text>
</comment>
<dbReference type="PANTHER" id="PTHR30195">
    <property type="entry name" value="TYPE I SITE-SPECIFIC DEOXYRIBONUCLEASE PROTEIN SUBUNIT M AND R"/>
    <property type="match status" value="1"/>
</dbReference>
<protein>
    <recommendedName>
        <fullName evidence="11">Type I restriction enzyme endonuclease subunit</fullName>
        <shortName evidence="11">R protein</shortName>
        <ecNumber evidence="11">3.1.21.3</ecNumber>
    </recommendedName>
</protein>
<dbReference type="CDD" id="cd22332">
    <property type="entry name" value="HsdR_N"/>
    <property type="match status" value="1"/>
</dbReference>
<keyword evidence="8 11" id="KW-0378">Hydrolase</keyword>
<dbReference type="InterPro" id="IPR007409">
    <property type="entry name" value="Restrct_endonuc_type1_HsdR_N"/>
</dbReference>
<proteinExistence type="inferred from homology"/>
<evidence type="ECO:0000256" key="3">
    <source>
        <dbReference type="ARBA" id="ARBA00011296"/>
    </source>
</evidence>
<dbReference type="InterPro" id="IPR004473">
    <property type="entry name" value="Restrct_endonuc_typeI_HsdR"/>
</dbReference>
<evidence type="ECO:0000256" key="9">
    <source>
        <dbReference type="ARBA" id="ARBA00022840"/>
    </source>
</evidence>
<evidence type="ECO:0000259" key="12">
    <source>
        <dbReference type="PROSITE" id="PS51192"/>
    </source>
</evidence>
<dbReference type="GO" id="GO:0004519">
    <property type="term" value="F:endonuclease activity"/>
    <property type="evidence" value="ECO:0007669"/>
    <property type="project" value="UniProtKB-KW"/>
</dbReference>